<dbReference type="KEGG" id="ehx:EMIHUDRAFT_246817"/>
<keyword evidence="10" id="KW-1185">Reference proteome</keyword>
<feature type="region of interest" description="Disordered" evidence="8">
    <location>
        <begin position="66"/>
        <end position="163"/>
    </location>
</feature>
<dbReference type="GO" id="GO:0001522">
    <property type="term" value="P:pseudouridine synthesis"/>
    <property type="evidence" value="ECO:0007669"/>
    <property type="project" value="InterPro"/>
</dbReference>
<feature type="compositionally biased region" description="Basic and acidic residues" evidence="8">
    <location>
        <begin position="143"/>
        <end position="152"/>
    </location>
</feature>
<dbReference type="InterPro" id="IPR040309">
    <property type="entry name" value="Naf1"/>
</dbReference>
<sequence>MMSLVDAEYDSEDDSESVAESEEGSADSGDSEGSDGLAECGASEAEAILDAEAALAAGATFALDELPAPSSSSLGAAEAARMPAAELVSSSDGESSDSEDVLEPAAKSARACPAEPGQVDAMRDDEDDEEESVRGGAAQSAEAGEKTRHEQPAPEAPASLPVGEQLERAAAVVSLLDDMAVLKALPGLPPLAEASLLCLPPSSGAEAVQVLGRVAEIFGPVSAPLYSVRVGDTDRLRLSVGDEVFVAPAHSSFLAPSAIKQGKGTDASGADDDECQLDEQDFSDDEAEAEYRRKRKLAQAAAAGPGGLPPVLNKLGLVLAPSGGCSPPT</sequence>
<evidence type="ECO:0000256" key="2">
    <source>
        <dbReference type="ARBA" id="ARBA00022517"/>
    </source>
</evidence>
<dbReference type="RefSeq" id="XP_005765847.1">
    <property type="nucleotide sequence ID" value="XM_005765790.1"/>
</dbReference>
<keyword evidence="2 7" id="KW-0690">Ribosome biogenesis</keyword>
<comment type="similarity">
    <text evidence="7">Belongs to the GAR1 family.</text>
</comment>
<evidence type="ECO:0000256" key="4">
    <source>
        <dbReference type="ARBA" id="ARBA00022553"/>
    </source>
</evidence>
<dbReference type="Gene3D" id="2.40.10.230">
    <property type="entry name" value="Probable tRNA pseudouridine synthase domain"/>
    <property type="match status" value="1"/>
</dbReference>
<reference evidence="10" key="1">
    <citation type="journal article" date="2013" name="Nature">
        <title>Pan genome of the phytoplankton Emiliania underpins its global distribution.</title>
        <authorList>
            <person name="Read B.A."/>
            <person name="Kegel J."/>
            <person name="Klute M.J."/>
            <person name="Kuo A."/>
            <person name="Lefebvre S.C."/>
            <person name="Maumus F."/>
            <person name="Mayer C."/>
            <person name="Miller J."/>
            <person name="Monier A."/>
            <person name="Salamov A."/>
            <person name="Young J."/>
            <person name="Aguilar M."/>
            <person name="Claverie J.M."/>
            <person name="Frickenhaus S."/>
            <person name="Gonzalez K."/>
            <person name="Herman E.K."/>
            <person name="Lin Y.C."/>
            <person name="Napier J."/>
            <person name="Ogata H."/>
            <person name="Sarno A.F."/>
            <person name="Shmutz J."/>
            <person name="Schroeder D."/>
            <person name="de Vargas C."/>
            <person name="Verret F."/>
            <person name="von Dassow P."/>
            <person name="Valentin K."/>
            <person name="Van de Peer Y."/>
            <person name="Wheeler G."/>
            <person name="Dacks J.B."/>
            <person name="Delwiche C.F."/>
            <person name="Dyhrman S.T."/>
            <person name="Glockner G."/>
            <person name="John U."/>
            <person name="Richards T."/>
            <person name="Worden A.Z."/>
            <person name="Zhang X."/>
            <person name="Grigoriev I.V."/>
            <person name="Allen A.E."/>
            <person name="Bidle K."/>
            <person name="Borodovsky M."/>
            <person name="Bowler C."/>
            <person name="Brownlee C."/>
            <person name="Cock J.M."/>
            <person name="Elias M."/>
            <person name="Gladyshev V.N."/>
            <person name="Groth M."/>
            <person name="Guda C."/>
            <person name="Hadaegh A."/>
            <person name="Iglesias-Rodriguez M.D."/>
            <person name="Jenkins J."/>
            <person name="Jones B.M."/>
            <person name="Lawson T."/>
            <person name="Leese F."/>
            <person name="Lindquist E."/>
            <person name="Lobanov A."/>
            <person name="Lomsadze A."/>
            <person name="Malik S.B."/>
            <person name="Marsh M.E."/>
            <person name="Mackinder L."/>
            <person name="Mock T."/>
            <person name="Mueller-Roeber B."/>
            <person name="Pagarete A."/>
            <person name="Parker M."/>
            <person name="Probert I."/>
            <person name="Quesneville H."/>
            <person name="Raines C."/>
            <person name="Rensing S.A."/>
            <person name="Riano-Pachon D.M."/>
            <person name="Richier S."/>
            <person name="Rokitta S."/>
            <person name="Shiraiwa Y."/>
            <person name="Soanes D.M."/>
            <person name="van der Giezen M."/>
            <person name="Wahlund T.M."/>
            <person name="Williams B."/>
            <person name="Wilson W."/>
            <person name="Wolfe G."/>
            <person name="Wurch L.L."/>
        </authorList>
    </citation>
    <scope>NUCLEOTIDE SEQUENCE</scope>
</reference>
<dbReference type="STRING" id="2903.R1BTF7"/>
<dbReference type="InterPro" id="IPR009000">
    <property type="entry name" value="Transl_B-barrel_sf"/>
</dbReference>
<feature type="compositionally biased region" description="Acidic residues" evidence="8">
    <location>
        <begin position="7"/>
        <end position="33"/>
    </location>
</feature>
<dbReference type="SUPFAM" id="SSF50447">
    <property type="entry name" value="Translation proteins"/>
    <property type="match status" value="1"/>
</dbReference>
<feature type="compositionally biased region" description="Acidic residues" evidence="8">
    <location>
        <begin position="269"/>
        <end position="288"/>
    </location>
</feature>
<dbReference type="GO" id="GO:0003723">
    <property type="term" value="F:RNA binding"/>
    <property type="evidence" value="ECO:0007669"/>
    <property type="project" value="UniProtKB-KW"/>
</dbReference>
<dbReference type="PANTHER" id="PTHR31633">
    <property type="entry name" value="H/ACA RIBONUCLEOPROTEIN COMPLEX NON-CORE SUBUNIT NAF1"/>
    <property type="match status" value="1"/>
</dbReference>
<dbReference type="Proteomes" id="UP000013827">
    <property type="component" value="Unassembled WGS sequence"/>
</dbReference>
<keyword evidence="5 7" id="KW-0694">RNA-binding</keyword>
<accession>A0A0D3IQ83</accession>
<dbReference type="OMA" id="MYSMDND"/>
<name>A0A0D3IQ83_EMIH1</name>
<evidence type="ECO:0000256" key="3">
    <source>
        <dbReference type="ARBA" id="ARBA00022552"/>
    </source>
</evidence>
<dbReference type="Pfam" id="PF04410">
    <property type="entry name" value="Gar1"/>
    <property type="match status" value="1"/>
</dbReference>
<comment type="subunit">
    <text evidence="7">Component of the small nucleolar ribonucleoprotein particles containing H/ACA-type snoRNAs (H/ACA snoRNPs).</text>
</comment>
<dbReference type="HOGENOM" id="CLU_845752_0_0_1"/>
<keyword evidence="4" id="KW-0597">Phosphoprotein</keyword>
<feature type="region of interest" description="Disordered" evidence="8">
    <location>
        <begin position="1"/>
        <end position="43"/>
    </location>
</feature>
<proteinExistence type="inferred from homology"/>
<keyword evidence="6 7" id="KW-0539">Nucleus</keyword>
<evidence type="ECO:0000313" key="9">
    <source>
        <dbReference type="EnsemblProtists" id="EOD13418"/>
    </source>
</evidence>
<comment type="subcellular location">
    <subcellularLocation>
        <location evidence="7">Nucleus</location>
        <location evidence="7">Nucleolus</location>
    </subcellularLocation>
</comment>
<dbReference type="InterPro" id="IPR007504">
    <property type="entry name" value="H/ACA_rnp_Gar1/Naf1"/>
</dbReference>
<evidence type="ECO:0000256" key="7">
    <source>
        <dbReference type="RuleBase" id="RU364004"/>
    </source>
</evidence>
<dbReference type="GO" id="GO:0000493">
    <property type="term" value="P:box H/ACA snoRNP assembly"/>
    <property type="evidence" value="ECO:0007669"/>
    <property type="project" value="InterPro"/>
</dbReference>
<protein>
    <recommendedName>
        <fullName evidence="7">H/ACA ribonucleoprotein complex subunit</fullName>
    </recommendedName>
</protein>
<dbReference type="GO" id="GO:0005732">
    <property type="term" value="C:sno(s)RNA-containing ribonucleoprotein complex"/>
    <property type="evidence" value="ECO:0007669"/>
    <property type="project" value="InterPro"/>
</dbReference>
<evidence type="ECO:0000256" key="1">
    <source>
        <dbReference type="ARBA" id="ARBA00009801"/>
    </source>
</evidence>
<reference evidence="9" key="2">
    <citation type="submission" date="2024-10" db="UniProtKB">
        <authorList>
            <consortium name="EnsemblProtists"/>
        </authorList>
    </citation>
    <scope>IDENTIFICATION</scope>
</reference>
<comment type="function">
    <text evidence="7">Required for ribosome biogenesis. Part of a complex which catalyzes pseudouridylation of rRNA. This involves the isomerization of uridine such that the ribose is subsequently attached to C5, instead of the normal N1. Pseudouridine ("psi") residues may serve to stabilize the conformation of rRNAs.</text>
</comment>
<dbReference type="PaxDb" id="2903-EOD13418"/>
<dbReference type="EnsemblProtists" id="EOD13418">
    <property type="protein sequence ID" value="EOD13418"/>
    <property type="gene ID" value="EMIHUDRAFT_246817"/>
</dbReference>
<evidence type="ECO:0000313" key="10">
    <source>
        <dbReference type="Proteomes" id="UP000013827"/>
    </source>
</evidence>
<dbReference type="GO" id="GO:0005730">
    <property type="term" value="C:nucleolus"/>
    <property type="evidence" value="ECO:0007669"/>
    <property type="project" value="UniProtKB-SubCell"/>
</dbReference>
<feature type="compositionally biased region" description="Low complexity" evidence="8">
    <location>
        <begin position="34"/>
        <end position="43"/>
    </location>
</feature>
<dbReference type="AlphaFoldDB" id="A0A0D3IQ83"/>
<evidence type="ECO:0000256" key="8">
    <source>
        <dbReference type="SAM" id="MobiDB-lite"/>
    </source>
</evidence>
<evidence type="ECO:0000256" key="5">
    <source>
        <dbReference type="ARBA" id="ARBA00022884"/>
    </source>
</evidence>
<evidence type="ECO:0000256" key="6">
    <source>
        <dbReference type="ARBA" id="ARBA00023242"/>
    </source>
</evidence>
<comment type="similarity">
    <text evidence="1">Belongs to the NAF1 family.</text>
</comment>
<feature type="region of interest" description="Disordered" evidence="8">
    <location>
        <begin position="260"/>
        <end position="291"/>
    </location>
</feature>
<dbReference type="InterPro" id="IPR038664">
    <property type="entry name" value="Gar1/Naf1_Cbf5-bd_sf"/>
</dbReference>
<dbReference type="GO" id="GO:0006364">
    <property type="term" value="P:rRNA processing"/>
    <property type="evidence" value="ECO:0007669"/>
    <property type="project" value="UniProtKB-KW"/>
</dbReference>
<organism evidence="9 10">
    <name type="scientific">Emiliania huxleyi (strain CCMP1516)</name>
    <dbReference type="NCBI Taxonomy" id="280463"/>
    <lineage>
        <taxon>Eukaryota</taxon>
        <taxon>Haptista</taxon>
        <taxon>Haptophyta</taxon>
        <taxon>Prymnesiophyceae</taxon>
        <taxon>Isochrysidales</taxon>
        <taxon>Noelaerhabdaceae</taxon>
        <taxon>Emiliania</taxon>
    </lineage>
</organism>
<dbReference type="PANTHER" id="PTHR31633:SF1">
    <property type="entry name" value="H_ACA RIBONUCLEOPROTEIN COMPLEX NON-CORE SUBUNIT NAF1"/>
    <property type="match status" value="1"/>
</dbReference>
<keyword evidence="3 7" id="KW-0698">rRNA processing</keyword>
<dbReference type="eggNOG" id="KOG2236">
    <property type="taxonomic scope" value="Eukaryota"/>
</dbReference>
<keyword evidence="7" id="KW-0687">Ribonucleoprotein</keyword>
<dbReference type="GeneID" id="17259569"/>
<feature type="compositionally biased region" description="Low complexity" evidence="8">
    <location>
        <begin position="66"/>
        <end position="93"/>
    </location>
</feature>